<evidence type="ECO:0000313" key="3">
    <source>
        <dbReference type="EMBL" id="KAG2333861.1"/>
    </source>
</evidence>
<protein>
    <recommendedName>
        <fullName evidence="5">F-box domain-containing protein</fullName>
    </recommendedName>
</protein>
<dbReference type="NCBIfam" id="TIGR01640">
    <property type="entry name" value="F_box_assoc_1"/>
    <property type="match status" value="1"/>
</dbReference>
<sequence>MATLPMDTVADVFHRLPATTLVRCRVLSKPCCSLIDSPNFIASHLKRTLETGDHIMILLRTHLRLRTVYLDAPDKPSIVDHPLRTGGFTEVFGSVNGIIGLTNSPTDLALFNPSTRKIHRLPVAPLDFPESSITRENVFYGLGHDSVSDDYKVVRMIQSKDRVDESYGYPFEVKVFSLKSNKWKRIDLLSEDVEILFDNFYFQLLYRRGNGVLAGNSLHWILIHNQGHFGMNTILRFGLATEELGLVSFSHDVYCKGMDIGVLDGCRVGWLPMLRDRSKILMEINNGKLFWFDLACKSFEMLRINVSEGLQLNAEVVVSSLVLGCKGDPGRVGEKKMVQKGNKRRDDFLSRGFKLKL</sequence>
<accession>A0A8X7WQN1</accession>
<dbReference type="InterPro" id="IPR001810">
    <property type="entry name" value="F-box_dom"/>
</dbReference>
<dbReference type="PANTHER" id="PTHR31672:SF13">
    <property type="entry name" value="F-BOX PROTEIN CPR30-LIKE"/>
    <property type="match status" value="1"/>
</dbReference>
<evidence type="ECO:0008006" key="5">
    <source>
        <dbReference type="Google" id="ProtNLM"/>
    </source>
</evidence>
<dbReference type="SUPFAM" id="SSF81383">
    <property type="entry name" value="F-box domain"/>
    <property type="match status" value="1"/>
</dbReference>
<dbReference type="Pfam" id="PF00646">
    <property type="entry name" value="F-box"/>
    <property type="match status" value="1"/>
</dbReference>
<feature type="domain" description="F-box" evidence="1">
    <location>
        <begin position="4"/>
        <end position="40"/>
    </location>
</feature>
<name>A0A8X7WQN1_BRACI</name>
<dbReference type="InterPro" id="IPR050796">
    <property type="entry name" value="SCF_F-box_component"/>
</dbReference>
<comment type="caution">
    <text evidence="3">The sequence shown here is derived from an EMBL/GenBank/DDBJ whole genome shotgun (WGS) entry which is preliminary data.</text>
</comment>
<dbReference type="EMBL" id="JAAMPC010000001">
    <property type="protein sequence ID" value="KAG2333861.1"/>
    <property type="molecule type" value="Genomic_DNA"/>
</dbReference>
<evidence type="ECO:0000259" key="2">
    <source>
        <dbReference type="Pfam" id="PF08268"/>
    </source>
</evidence>
<reference evidence="3 4" key="1">
    <citation type="submission" date="2020-02" db="EMBL/GenBank/DDBJ databases">
        <authorList>
            <person name="Ma Q."/>
            <person name="Huang Y."/>
            <person name="Song X."/>
            <person name="Pei D."/>
        </authorList>
    </citation>
    <scope>NUCLEOTIDE SEQUENCE [LARGE SCALE GENOMIC DNA]</scope>
    <source>
        <strain evidence="3">Sxm20200214</strain>
        <tissue evidence="3">Leaf</tissue>
    </source>
</reference>
<proteinExistence type="predicted"/>
<evidence type="ECO:0000259" key="1">
    <source>
        <dbReference type="Pfam" id="PF00646"/>
    </source>
</evidence>
<evidence type="ECO:0000313" key="4">
    <source>
        <dbReference type="Proteomes" id="UP000886595"/>
    </source>
</evidence>
<keyword evidence="4" id="KW-1185">Reference proteome</keyword>
<dbReference type="AlphaFoldDB" id="A0A8X7WQN1"/>
<organism evidence="3 4">
    <name type="scientific">Brassica carinata</name>
    <name type="common">Ethiopian mustard</name>
    <name type="synonym">Abyssinian cabbage</name>
    <dbReference type="NCBI Taxonomy" id="52824"/>
    <lineage>
        <taxon>Eukaryota</taxon>
        <taxon>Viridiplantae</taxon>
        <taxon>Streptophyta</taxon>
        <taxon>Embryophyta</taxon>
        <taxon>Tracheophyta</taxon>
        <taxon>Spermatophyta</taxon>
        <taxon>Magnoliopsida</taxon>
        <taxon>eudicotyledons</taxon>
        <taxon>Gunneridae</taxon>
        <taxon>Pentapetalae</taxon>
        <taxon>rosids</taxon>
        <taxon>malvids</taxon>
        <taxon>Brassicales</taxon>
        <taxon>Brassicaceae</taxon>
        <taxon>Brassiceae</taxon>
        <taxon>Brassica</taxon>
    </lineage>
</organism>
<dbReference type="PANTHER" id="PTHR31672">
    <property type="entry name" value="BNACNNG10540D PROTEIN"/>
    <property type="match status" value="1"/>
</dbReference>
<gene>
    <name evidence="3" type="ORF">Bca52824_005041</name>
</gene>
<dbReference type="Proteomes" id="UP000886595">
    <property type="component" value="Unassembled WGS sequence"/>
</dbReference>
<dbReference type="InterPro" id="IPR013187">
    <property type="entry name" value="F-box-assoc_dom_typ3"/>
</dbReference>
<dbReference type="OrthoDB" id="591557at2759"/>
<dbReference type="Pfam" id="PF08268">
    <property type="entry name" value="FBA_3"/>
    <property type="match status" value="1"/>
</dbReference>
<dbReference type="InterPro" id="IPR017451">
    <property type="entry name" value="F-box-assoc_interact_dom"/>
</dbReference>
<dbReference type="InterPro" id="IPR036047">
    <property type="entry name" value="F-box-like_dom_sf"/>
</dbReference>
<feature type="domain" description="F-box associated beta-propeller type 3" evidence="2">
    <location>
        <begin position="88"/>
        <end position="250"/>
    </location>
</feature>